<sequence length="58" mass="6051">MSRPSPQMTPGPAIEHPMTVSSVKNTHRILVAGVFMRMPISLACGAATAFLAFAAPSP</sequence>
<evidence type="ECO:0000313" key="2">
    <source>
        <dbReference type="EMBL" id="SNS72363.1"/>
    </source>
</evidence>
<dbReference type="Proteomes" id="UP000198282">
    <property type="component" value="Unassembled WGS sequence"/>
</dbReference>
<dbReference type="AlphaFoldDB" id="A0A239GV24"/>
<protein>
    <submittedName>
        <fullName evidence="2">Uncharacterized protein</fullName>
    </submittedName>
</protein>
<feature type="transmembrane region" description="Helical" evidence="1">
    <location>
        <begin position="34"/>
        <end position="55"/>
    </location>
</feature>
<keyword evidence="1" id="KW-0812">Transmembrane</keyword>
<evidence type="ECO:0000313" key="3">
    <source>
        <dbReference type="Proteomes" id="UP000198282"/>
    </source>
</evidence>
<accession>A0A239GV24</accession>
<proteinExistence type="predicted"/>
<evidence type="ECO:0000256" key="1">
    <source>
        <dbReference type="SAM" id="Phobius"/>
    </source>
</evidence>
<keyword evidence="1" id="KW-0472">Membrane</keyword>
<name>A0A239GV24_9ACTN</name>
<organism evidence="2 3">
    <name type="scientific">Streptosporangium subroseum</name>
    <dbReference type="NCBI Taxonomy" id="106412"/>
    <lineage>
        <taxon>Bacteria</taxon>
        <taxon>Bacillati</taxon>
        <taxon>Actinomycetota</taxon>
        <taxon>Actinomycetes</taxon>
        <taxon>Streptosporangiales</taxon>
        <taxon>Streptosporangiaceae</taxon>
        <taxon>Streptosporangium</taxon>
    </lineage>
</organism>
<gene>
    <name evidence="2" type="ORF">SAMN05216276_1014139</name>
</gene>
<keyword evidence="3" id="KW-1185">Reference proteome</keyword>
<dbReference type="EMBL" id="FZOD01000014">
    <property type="protein sequence ID" value="SNS72363.1"/>
    <property type="molecule type" value="Genomic_DNA"/>
</dbReference>
<reference evidence="2 3" key="1">
    <citation type="submission" date="2017-06" db="EMBL/GenBank/DDBJ databases">
        <authorList>
            <person name="Kim H.J."/>
            <person name="Triplett B.A."/>
        </authorList>
    </citation>
    <scope>NUCLEOTIDE SEQUENCE [LARGE SCALE GENOMIC DNA]</scope>
    <source>
        <strain evidence="2 3">CGMCC 4.2132</strain>
    </source>
</reference>
<keyword evidence="1" id="KW-1133">Transmembrane helix</keyword>